<evidence type="ECO:0000256" key="1">
    <source>
        <dbReference type="SAM" id="MobiDB-lite"/>
    </source>
</evidence>
<gene>
    <name evidence="2" type="ORF">GCK72_014118</name>
</gene>
<dbReference type="KEGG" id="crq:GCK72_014118"/>
<feature type="region of interest" description="Disordered" evidence="1">
    <location>
        <begin position="1"/>
        <end position="40"/>
    </location>
</feature>
<comment type="caution">
    <text evidence="2">The sequence shown here is derived from an EMBL/GenBank/DDBJ whole genome shotgun (WGS) entry which is preliminary data.</text>
</comment>
<evidence type="ECO:0000313" key="3">
    <source>
        <dbReference type="Proteomes" id="UP000483820"/>
    </source>
</evidence>
<evidence type="ECO:0000313" key="2">
    <source>
        <dbReference type="EMBL" id="KAF1757662.1"/>
    </source>
</evidence>
<name>A0A6A5GTE8_CAERE</name>
<dbReference type="AlphaFoldDB" id="A0A6A5GTE8"/>
<feature type="compositionally biased region" description="Basic residues" evidence="1">
    <location>
        <begin position="29"/>
        <end position="40"/>
    </location>
</feature>
<dbReference type="EMBL" id="WUAV01000004">
    <property type="protein sequence ID" value="KAF1757662.1"/>
    <property type="molecule type" value="Genomic_DNA"/>
</dbReference>
<protein>
    <submittedName>
        <fullName evidence="2">Uncharacterized protein</fullName>
    </submittedName>
</protein>
<proteinExistence type="predicted"/>
<sequence>MLEDNPIVGGNKKTKKRRRRRRDFTTTARMRRRNSSSSRRRLREDFFRNLTPELLCEKKMGSSCRFDSEIWKKRREENYDTGVKFKKEVGDI</sequence>
<reference evidence="2 3" key="1">
    <citation type="submission" date="2019-12" db="EMBL/GenBank/DDBJ databases">
        <title>Chromosome-level assembly of the Caenorhabditis remanei genome.</title>
        <authorList>
            <person name="Teterina A.A."/>
            <person name="Willis J.H."/>
            <person name="Phillips P.C."/>
        </authorList>
    </citation>
    <scope>NUCLEOTIDE SEQUENCE [LARGE SCALE GENOMIC DNA]</scope>
    <source>
        <strain evidence="2 3">PX506</strain>
        <tissue evidence="2">Whole organism</tissue>
    </source>
</reference>
<dbReference type="RefSeq" id="XP_053584920.1">
    <property type="nucleotide sequence ID" value="XM_053730148.1"/>
</dbReference>
<dbReference type="CTD" id="78775855"/>
<dbReference type="Proteomes" id="UP000483820">
    <property type="component" value="Chromosome IV"/>
</dbReference>
<accession>A0A6A5GTE8</accession>
<dbReference type="GeneID" id="78775855"/>
<organism evidence="2 3">
    <name type="scientific">Caenorhabditis remanei</name>
    <name type="common">Caenorhabditis vulgaris</name>
    <dbReference type="NCBI Taxonomy" id="31234"/>
    <lineage>
        <taxon>Eukaryota</taxon>
        <taxon>Metazoa</taxon>
        <taxon>Ecdysozoa</taxon>
        <taxon>Nematoda</taxon>
        <taxon>Chromadorea</taxon>
        <taxon>Rhabditida</taxon>
        <taxon>Rhabditina</taxon>
        <taxon>Rhabditomorpha</taxon>
        <taxon>Rhabditoidea</taxon>
        <taxon>Rhabditidae</taxon>
        <taxon>Peloderinae</taxon>
        <taxon>Caenorhabditis</taxon>
    </lineage>
</organism>
<feature type="compositionally biased region" description="Basic residues" evidence="1">
    <location>
        <begin position="12"/>
        <end position="22"/>
    </location>
</feature>